<accession>A0ABT5BE11</accession>
<sequence>MVLRHLTALAGVLTLYACHGEATPSASGAVDGEEAVAHAGPFAPGVEPGSHPEELAIGGVRLHLDPDSCTLTSLRAEQIRSHRLALAPPCHFSAPPGAAPRVVPTDAGDVVIVESSRPSAAPDCDTGLQGLVVRAGEVRPASEVQEVTACPPYEWDDIMYHAFAFDTTDPAR</sequence>
<name>A0ABT5BE11_9BACT</name>
<dbReference type="PROSITE" id="PS51257">
    <property type="entry name" value="PROKAR_LIPOPROTEIN"/>
    <property type="match status" value="1"/>
</dbReference>
<dbReference type="RefSeq" id="WP_272002893.1">
    <property type="nucleotide sequence ID" value="NZ_JAQNDN010000019.1"/>
</dbReference>
<organism evidence="1 2">
    <name type="scientific">Nannocystis radixulma</name>
    <dbReference type="NCBI Taxonomy" id="2995305"/>
    <lineage>
        <taxon>Bacteria</taxon>
        <taxon>Pseudomonadati</taxon>
        <taxon>Myxococcota</taxon>
        <taxon>Polyangia</taxon>
        <taxon>Nannocystales</taxon>
        <taxon>Nannocystaceae</taxon>
        <taxon>Nannocystis</taxon>
    </lineage>
</organism>
<comment type="caution">
    <text evidence="1">The sequence shown here is derived from an EMBL/GenBank/DDBJ whole genome shotgun (WGS) entry which is preliminary data.</text>
</comment>
<evidence type="ECO:0000313" key="2">
    <source>
        <dbReference type="Proteomes" id="UP001217838"/>
    </source>
</evidence>
<proteinExistence type="predicted"/>
<dbReference type="Proteomes" id="UP001217838">
    <property type="component" value="Unassembled WGS sequence"/>
</dbReference>
<protein>
    <submittedName>
        <fullName evidence="1">Uncharacterized protein</fullName>
    </submittedName>
</protein>
<evidence type="ECO:0000313" key="1">
    <source>
        <dbReference type="EMBL" id="MDC0671943.1"/>
    </source>
</evidence>
<dbReference type="EMBL" id="JAQNDN010000019">
    <property type="protein sequence ID" value="MDC0671943.1"/>
    <property type="molecule type" value="Genomic_DNA"/>
</dbReference>
<gene>
    <name evidence="1" type="ORF">POL58_29630</name>
</gene>
<reference evidence="1 2" key="1">
    <citation type="submission" date="2022-11" db="EMBL/GenBank/DDBJ databases">
        <title>Minimal conservation of predation-associated metabolite biosynthetic gene clusters underscores biosynthetic potential of Myxococcota including descriptions for ten novel species: Archangium lansinium sp. nov., Myxococcus landrumus sp. nov., Nannocystis bai.</title>
        <authorList>
            <person name="Ahearne A."/>
            <person name="Stevens C."/>
            <person name="Dowd S."/>
        </authorList>
    </citation>
    <scope>NUCLEOTIDE SEQUENCE [LARGE SCALE GENOMIC DNA]</scope>
    <source>
        <strain evidence="1 2">NCELM</strain>
    </source>
</reference>
<keyword evidence="2" id="KW-1185">Reference proteome</keyword>